<reference evidence="2" key="1">
    <citation type="submission" date="2020-08" db="EMBL/GenBank/DDBJ databases">
        <title>Multicomponent nature underlies the extraordinary mechanical properties of spider dragline silk.</title>
        <authorList>
            <person name="Kono N."/>
            <person name="Nakamura H."/>
            <person name="Mori M."/>
            <person name="Yoshida Y."/>
            <person name="Ohtoshi R."/>
            <person name="Malay A.D."/>
            <person name="Moran D.A.P."/>
            <person name="Tomita M."/>
            <person name="Numata K."/>
            <person name="Arakawa K."/>
        </authorList>
    </citation>
    <scope>NUCLEOTIDE SEQUENCE</scope>
</reference>
<protein>
    <submittedName>
        <fullName evidence="2">Clavesin-2</fullName>
    </submittedName>
</protein>
<dbReference type="Proteomes" id="UP000887013">
    <property type="component" value="Unassembled WGS sequence"/>
</dbReference>
<dbReference type="OrthoDB" id="6432908at2759"/>
<evidence type="ECO:0000259" key="1">
    <source>
        <dbReference type="Pfam" id="PF00650"/>
    </source>
</evidence>
<evidence type="ECO:0000313" key="3">
    <source>
        <dbReference type="Proteomes" id="UP000887013"/>
    </source>
</evidence>
<name>A0A8X6MRL4_NEPPI</name>
<dbReference type="InterPro" id="IPR036865">
    <property type="entry name" value="CRAL-TRIO_dom_sf"/>
</dbReference>
<dbReference type="AlphaFoldDB" id="A0A8X6MRL4"/>
<dbReference type="Pfam" id="PF00650">
    <property type="entry name" value="CRAL_TRIO"/>
    <property type="match status" value="1"/>
</dbReference>
<keyword evidence="3" id="KW-1185">Reference proteome</keyword>
<comment type="caution">
    <text evidence="2">The sequence shown here is derived from an EMBL/GenBank/DDBJ whole genome shotgun (WGS) entry which is preliminary data.</text>
</comment>
<dbReference type="InterPro" id="IPR001251">
    <property type="entry name" value="CRAL-TRIO_dom"/>
</dbReference>
<dbReference type="SUPFAM" id="SSF52087">
    <property type="entry name" value="CRAL/TRIO domain"/>
    <property type="match status" value="1"/>
</dbReference>
<dbReference type="Gene3D" id="1.20.5.1200">
    <property type="entry name" value="Alpha-tocopherol transfer"/>
    <property type="match status" value="1"/>
</dbReference>
<gene>
    <name evidence="2" type="primary">clvs2_0</name>
    <name evidence="2" type="ORF">NPIL_480901</name>
</gene>
<sequence>MSTKLQNRLVIHPNNDSWKSLHSFIPPEILPEEYGGAVKQSDLINLVENADSLDEQFREQFKYGYAKTKHIRMLKEIITSENETPDSEKKSSAKT</sequence>
<evidence type="ECO:0000313" key="2">
    <source>
        <dbReference type="EMBL" id="GFS74048.1"/>
    </source>
</evidence>
<proteinExistence type="predicted"/>
<dbReference type="EMBL" id="BMAW01001438">
    <property type="protein sequence ID" value="GFS74048.1"/>
    <property type="molecule type" value="Genomic_DNA"/>
</dbReference>
<dbReference type="Gene3D" id="3.40.525.10">
    <property type="entry name" value="CRAL-TRIO lipid binding domain"/>
    <property type="match status" value="1"/>
</dbReference>
<feature type="domain" description="CRAL-TRIO" evidence="1">
    <location>
        <begin position="1"/>
        <end position="36"/>
    </location>
</feature>
<accession>A0A8X6MRL4</accession>
<organism evidence="2 3">
    <name type="scientific">Nephila pilipes</name>
    <name type="common">Giant wood spider</name>
    <name type="synonym">Nephila maculata</name>
    <dbReference type="NCBI Taxonomy" id="299642"/>
    <lineage>
        <taxon>Eukaryota</taxon>
        <taxon>Metazoa</taxon>
        <taxon>Ecdysozoa</taxon>
        <taxon>Arthropoda</taxon>
        <taxon>Chelicerata</taxon>
        <taxon>Arachnida</taxon>
        <taxon>Araneae</taxon>
        <taxon>Araneomorphae</taxon>
        <taxon>Entelegynae</taxon>
        <taxon>Araneoidea</taxon>
        <taxon>Nephilidae</taxon>
        <taxon>Nephila</taxon>
    </lineage>
</organism>